<proteinExistence type="predicted"/>
<keyword evidence="2" id="KW-1133">Transmembrane helix</keyword>
<dbReference type="EMBL" id="CP144752">
    <property type="protein sequence ID" value="WVZ90802.1"/>
    <property type="molecule type" value="Genomic_DNA"/>
</dbReference>
<name>A0AAQ3UII5_PASNO</name>
<evidence type="ECO:0000313" key="4">
    <source>
        <dbReference type="Proteomes" id="UP001341281"/>
    </source>
</evidence>
<keyword evidence="1" id="KW-0175">Coiled coil</keyword>
<keyword evidence="4" id="KW-1185">Reference proteome</keyword>
<keyword evidence="2" id="KW-0812">Transmembrane</keyword>
<evidence type="ECO:0000256" key="1">
    <source>
        <dbReference type="SAM" id="Coils"/>
    </source>
</evidence>
<evidence type="ECO:0000256" key="2">
    <source>
        <dbReference type="SAM" id="Phobius"/>
    </source>
</evidence>
<dbReference type="Proteomes" id="UP001341281">
    <property type="component" value="Chromosome 08"/>
</dbReference>
<sequence>MSYLPSLLQASGRRVPCEDADAVAPLLPRLGLGATAPPPLTAAAAGMIGAPGASSSPSLLQAVGRGGLLPRLGATVPRPPAAAGVGSGVFSLQAVGRRLPQEGGLGLLLPRLGAPKVPSSATPWRFHQMAGVCSSADAGEQLACDSEEYMETIHNLDTKIKAMEDRMKLLENMWWVIVGLGIYMVVTLAEPMIRLWAMNSQIASRLRAAKESAKQIDEGISQYILKRLKLALCSFIGIDVIR</sequence>
<gene>
    <name evidence="3" type="ORF">U9M48_037065</name>
</gene>
<protein>
    <submittedName>
        <fullName evidence="3">Uncharacterized protein</fullName>
    </submittedName>
</protein>
<dbReference type="AlphaFoldDB" id="A0AAQ3UII5"/>
<feature type="coiled-coil region" evidence="1">
    <location>
        <begin position="146"/>
        <end position="173"/>
    </location>
</feature>
<feature type="transmembrane region" description="Helical" evidence="2">
    <location>
        <begin position="173"/>
        <end position="197"/>
    </location>
</feature>
<keyword evidence="2" id="KW-0472">Membrane</keyword>
<organism evidence="3 4">
    <name type="scientific">Paspalum notatum var. saurae</name>
    <dbReference type="NCBI Taxonomy" id="547442"/>
    <lineage>
        <taxon>Eukaryota</taxon>
        <taxon>Viridiplantae</taxon>
        <taxon>Streptophyta</taxon>
        <taxon>Embryophyta</taxon>
        <taxon>Tracheophyta</taxon>
        <taxon>Spermatophyta</taxon>
        <taxon>Magnoliopsida</taxon>
        <taxon>Liliopsida</taxon>
        <taxon>Poales</taxon>
        <taxon>Poaceae</taxon>
        <taxon>PACMAD clade</taxon>
        <taxon>Panicoideae</taxon>
        <taxon>Andropogonodae</taxon>
        <taxon>Paspaleae</taxon>
        <taxon>Paspalinae</taxon>
        <taxon>Paspalum</taxon>
    </lineage>
</organism>
<accession>A0AAQ3UII5</accession>
<reference evidence="3 4" key="1">
    <citation type="submission" date="2024-02" db="EMBL/GenBank/DDBJ databases">
        <title>High-quality chromosome-scale genome assembly of Pensacola bahiagrass (Paspalum notatum Flugge var. saurae).</title>
        <authorList>
            <person name="Vega J.M."/>
            <person name="Podio M."/>
            <person name="Orjuela J."/>
            <person name="Siena L.A."/>
            <person name="Pessino S.C."/>
            <person name="Combes M.C."/>
            <person name="Mariac C."/>
            <person name="Albertini E."/>
            <person name="Pupilli F."/>
            <person name="Ortiz J.P.A."/>
            <person name="Leblanc O."/>
        </authorList>
    </citation>
    <scope>NUCLEOTIDE SEQUENCE [LARGE SCALE GENOMIC DNA]</scope>
    <source>
        <strain evidence="3">R1</strain>
        <tissue evidence="3">Leaf</tissue>
    </source>
</reference>
<evidence type="ECO:0000313" key="3">
    <source>
        <dbReference type="EMBL" id="WVZ90802.1"/>
    </source>
</evidence>